<evidence type="ECO:0000259" key="1">
    <source>
        <dbReference type="Pfam" id="PF06250"/>
    </source>
</evidence>
<protein>
    <recommendedName>
        <fullName evidence="5">DUF1016 domain-containing protein</fullName>
    </recommendedName>
</protein>
<reference evidence="3 4" key="2">
    <citation type="submission" date="2012-02" db="EMBL/GenBank/DDBJ databases">
        <title>Improved High-Quality Draft sequence of Desulfobacter postgatei 2ac9.</title>
        <authorList>
            <consortium name="US DOE Joint Genome Institute"/>
            <person name="Lucas S."/>
            <person name="Han J."/>
            <person name="Lapidus A."/>
            <person name="Cheng J.-F."/>
            <person name="Goodwin L."/>
            <person name="Pitluck S."/>
            <person name="Peters L."/>
            <person name="Ovchinnikova G."/>
            <person name="Held B."/>
            <person name="Detter J.C."/>
            <person name="Han C."/>
            <person name="Tapia R."/>
            <person name="Land M."/>
            <person name="Hauser L."/>
            <person name="Kyrpides N."/>
            <person name="Ivanova N."/>
            <person name="Pagani I."/>
            <person name="Orellana R."/>
            <person name="Lovley D."/>
            <person name="Woyke T."/>
        </authorList>
    </citation>
    <scope>NUCLEOTIDE SEQUENCE [LARGE SCALE GENOMIC DNA]</scope>
    <source>
        <strain evidence="3 4">2ac9</strain>
    </source>
</reference>
<dbReference type="Proteomes" id="UP000005778">
    <property type="component" value="Chromosome"/>
</dbReference>
<evidence type="ECO:0000259" key="2">
    <source>
        <dbReference type="Pfam" id="PF17761"/>
    </source>
</evidence>
<dbReference type="Gene3D" id="3.40.1350.10">
    <property type="match status" value="1"/>
</dbReference>
<reference evidence="3 4" key="1">
    <citation type="submission" date="2011-09" db="EMBL/GenBank/DDBJ databases">
        <authorList>
            <consortium name="US DOE Joint Genome Institute (JGI-PGF)"/>
            <person name="Lucas S."/>
            <person name="Han J."/>
            <person name="Lapidus A."/>
            <person name="Cheng J.-F."/>
            <person name="Goodwin L."/>
            <person name="Pitluck S."/>
            <person name="Peters L."/>
            <person name="Land M.L."/>
            <person name="Hauser L."/>
            <person name="Orellana R."/>
            <person name="Lovley D."/>
            <person name="Woyke T.J."/>
        </authorList>
    </citation>
    <scope>NUCLEOTIDE SEQUENCE [LARGE SCALE GENOMIC DNA]</scope>
    <source>
        <strain evidence="3 4">2ac9</strain>
    </source>
</reference>
<dbReference type="InterPro" id="IPR041527">
    <property type="entry name" value="YhcG_N"/>
</dbReference>
<dbReference type="PANTHER" id="PTHR30547">
    <property type="entry name" value="UNCHARACTERIZED PROTEIN YHCG-RELATED"/>
    <property type="match status" value="1"/>
</dbReference>
<evidence type="ECO:0008006" key="5">
    <source>
        <dbReference type="Google" id="ProtNLM"/>
    </source>
</evidence>
<feature type="domain" description="YhcG PDDEXK nuclease" evidence="1">
    <location>
        <begin position="176"/>
        <end position="327"/>
    </location>
</feature>
<keyword evidence="4" id="KW-1185">Reference proteome</keyword>
<dbReference type="EMBL" id="CM001488">
    <property type="protein sequence ID" value="EIM62382.1"/>
    <property type="molecule type" value="Genomic_DNA"/>
</dbReference>
<name>I5AYR9_9BACT</name>
<dbReference type="RefSeq" id="WP_004070919.1">
    <property type="nucleotide sequence ID" value="NZ_CM001488.1"/>
</dbReference>
<proteinExistence type="predicted"/>
<dbReference type="STRING" id="879212.DespoDRAFT_00356"/>
<gene>
    <name evidence="3" type="ORF">DespoDRAFT_00356</name>
</gene>
<accession>I5AYR9</accession>
<sequence>MDKSLSPDRHYTDFFTDIKERIRRSQYDALKAVNKELIQLYWDIGRMIVEKPQDLGWGRSVVEQLSKDIQGEYPGIQGFSTTNLWNMRLFYLEIQQHENLQPLVGEISWTKNFLILTKCKDPLEREFYMLHVRKFGWSKDVLVHQIENKTYEKYLLNQTNFDQTLPEKYKHQAKLAVKDHYTFDFLELAEEHSEHELEQALVKNIRKFLMEMGVWFTFVGNQFRLTVGEKEYFIDLLLFHRKLKRFIAVELKIGEFKPEYKGKMEFYLIALNERYKEDGENDAIGIIVCKSKDKTVVEYSLKTTTQPIGIATYSTSTHLPEEYSKYLPAPDVIAERLAIVKDLFEDEK</sequence>
<organism evidence="3 4">
    <name type="scientific">Desulfobacter postgatei 2ac9</name>
    <dbReference type="NCBI Taxonomy" id="879212"/>
    <lineage>
        <taxon>Bacteria</taxon>
        <taxon>Pseudomonadati</taxon>
        <taxon>Thermodesulfobacteriota</taxon>
        <taxon>Desulfobacteria</taxon>
        <taxon>Desulfobacterales</taxon>
        <taxon>Desulfobacteraceae</taxon>
        <taxon>Desulfobacter</taxon>
    </lineage>
</organism>
<dbReference type="HOGENOM" id="CLU_046640_0_1_7"/>
<dbReference type="AlphaFoldDB" id="I5AYR9"/>
<dbReference type="InterPro" id="IPR011856">
    <property type="entry name" value="tRNA_endonuc-like_dom_sf"/>
</dbReference>
<dbReference type="GO" id="GO:0003676">
    <property type="term" value="F:nucleic acid binding"/>
    <property type="evidence" value="ECO:0007669"/>
    <property type="project" value="InterPro"/>
</dbReference>
<evidence type="ECO:0000313" key="4">
    <source>
        <dbReference type="Proteomes" id="UP000005778"/>
    </source>
</evidence>
<dbReference type="PANTHER" id="PTHR30547:SF0">
    <property type="entry name" value="BLR8175 PROTEIN"/>
    <property type="match status" value="1"/>
</dbReference>
<dbReference type="InterPro" id="IPR009362">
    <property type="entry name" value="YhcG_C"/>
</dbReference>
<dbReference type="Pfam" id="PF06250">
    <property type="entry name" value="YhcG_C"/>
    <property type="match status" value="1"/>
</dbReference>
<dbReference type="eggNOG" id="COG4804">
    <property type="taxonomic scope" value="Bacteria"/>
</dbReference>
<feature type="domain" description="YhcG N-terminal" evidence="2">
    <location>
        <begin position="17"/>
        <end position="153"/>
    </location>
</feature>
<dbReference type="OrthoDB" id="9801263at2"/>
<dbReference type="InterPro" id="IPR053148">
    <property type="entry name" value="PD-DEXK-like_domain"/>
</dbReference>
<dbReference type="Pfam" id="PF17761">
    <property type="entry name" value="DUF1016_N"/>
    <property type="match status" value="1"/>
</dbReference>
<evidence type="ECO:0000313" key="3">
    <source>
        <dbReference type="EMBL" id="EIM62382.1"/>
    </source>
</evidence>